<proteinExistence type="predicted"/>
<reference evidence="3" key="1">
    <citation type="journal article" date="2014" name="Proc. Natl. Acad. Sci. U.S.A.">
        <title>Extensive sampling of basidiomycete genomes demonstrates inadequacy of the white-rot/brown-rot paradigm for wood decay fungi.</title>
        <authorList>
            <person name="Riley R."/>
            <person name="Salamov A.A."/>
            <person name="Brown D.W."/>
            <person name="Nagy L.G."/>
            <person name="Floudas D."/>
            <person name="Held B.W."/>
            <person name="Levasseur A."/>
            <person name="Lombard V."/>
            <person name="Morin E."/>
            <person name="Otillar R."/>
            <person name="Lindquist E.A."/>
            <person name="Sun H."/>
            <person name="LaButti K.M."/>
            <person name="Schmutz J."/>
            <person name="Jabbour D."/>
            <person name="Luo H."/>
            <person name="Baker S.E."/>
            <person name="Pisabarro A.G."/>
            <person name="Walton J.D."/>
            <person name="Blanchette R.A."/>
            <person name="Henrissat B."/>
            <person name="Martin F."/>
            <person name="Cullen D."/>
            <person name="Hibbett D.S."/>
            <person name="Grigoriev I.V."/>
        </authorList>
    </citation>
    <scope>NUCLEOTIDE SEQUENCE [LARGE SCALE GENOMIC DNA]</scope>
    <source>
        <strain evidence="3">CBS 339.88</strain>
    </source>
</reference>
<evidence type="ECO:0000256" key="1">
    <source>
        <dbReference type="SAM" id="SignalP"/>
    </source>
</evidence>
<keyword evidence="3" id="KW-1185">Reference proteome</keyword>
<dbReference type="Proteomes" id="UP000027222">
    <property type="component" value="Unassembled WGS sequence"/>
</dbReference>
<gene>
    <name evidence="2" type="ORF">GALMADRAFT_1051429</name>
</gene>
<organism evidence="2 3">
    <name type="scientific">Galerina marginata (strain CBS 339.88)</name>
    <dbReference type="NCBI Taxonomy" id="685588"/>
    <lineage>
        <taxon>Eukaryota</taxon>
        <taxon>Fungi</taxon>
        <taxon>Dikarya</taxon>
        <taxon>Basidiomycota</taxon>
        <taxon>Agaricomycotina</taxon>
        <taxon>Agaricomycetes</taxon>
        <taxon>Agaricomycetidae</taxon>
        <taxon>Agaricales</taxon>
        <taxon>Agaricineae</taxon>
        <taxon>Strophariaceae</taxon>
        <taxon>Galerina</taxon>
    </lineage>
</organism>
<dbReference type="EMBL" id="KL142410">
    <property type="protein sequence ID" value="KDR68090.1"/>
    <property type="molecule type" value="Genomic_DNA"/>
</dbReference>
<feature type="chain" id="PRO_5001648335" description="Secreted protein" evidence="1">
    <location>
        <begin position="20"/>
        <end position="155"/>
    </location>
</feature>
<protein>
    <recommendedName>
        <fullName evidence="4">Secreted protein</fullName>
    </recommendedName>
</protein>
<name>A0A067SAY8_GALM3</name>
<accession>A0A067SAY8</accession>
<dbReference type="HOGENOM" id="CLU_1695606_0_0_1"/>
<keyword evidence="1" id="KW-0732">Signal</keyword>
<dbReference type="AlphaFoldDB" id="A0A067SAY8"/>
<evidence type="ECO:0000313" key="2">
    <source>
        <dbReference type="EMBL" id="KDR68090.1"/>
    </source>
</evidence>
<feature type="signal peptide" evidence="1">
    <location>
        <begin position="1"/>
        <end position="19"/>
    </location>
</feature>
<evidence type="ECO:0000313" key="3">
    <source>
        <dbReference type="Proteomes" id="UP000027222"/>
    </source>
</evidence>
<sequence>MSFTLIFLVLSRRFQTLLRCSYAYTRGRTQEDHRTEMTKFQPRSSLVARAVTSFCRGETGSLVDKERCLILGRELFCDDVLYCCPRRPGAYYYFPRHLHSFILRSPHSTCTSSILADMVSMGPITKLTSTSAGRDVDCNFNFNVNINFVSSNLSS</sequence>
<evidence type="ECO:0008006" key="4">
    <source>
        <dbReference type="Google" id="ProtNLM"/>
    </source>
</evidence>